<evidence type="ECO:0000313" key="8">
    <source>
        <dbReference type="Proteomes" id="UP000663281"/>
    </source>
</evidence>
<feature type="compositionally biased region" description="Basic and acidic residues" evidence="5">
    <location>
        <begin position="65"/>
        <end position="76"/>
    </location>
</feature>
<dbReference type="InterPro" id="IPR012899">
    <property type="entry name" value="LTXXQ"/>
</dbReference>
<comment type="similarity">
    <text evidence="2">Belongs to the CpxP/Spy family.</text>
</comment>
<dbReference type="KEGG" id="scyp:JYB88_17315"/>
<evidence type="ECO:0000256" key="3">
    <source>
        <dbReference type="ARBA" id="ARBA00022729"/>
    </source>
</evidence>
<dbReference type="GO" id="GO:0030288">
    <property type="term" value="C:outer membrane-bounded periplasmic space"/>
    <property type="evidence" value="ECO:0007669"/>
    <property type="project" value="TreeGrafter"/>
</dbReference>
<organism evidence="7 8">
    <name type="scientific">Shewanella cyperi</name>
    <dbReference type="NCBI Taxonomy" id="2814292"/>
    <lineage>
        <taxon>Bacteria</taxon>
        <taxon>Pseudomonadati</taxon>
        <taxon>Pseudomonadota</taxon>
        <taxon>Gammaproteobacteria</taxon>
        <taxon>Alteromonadales</taxon>
        <taxon>Shewanellaceae</taxon>
        <taxon>Shewanella</taxon>
    </lineage>
</organism>
<evidence type="ECO:0000256" key="1">
    <source>
        <dbReference type="ARBA" id="ARBA00004418"/>
    </source>
</evidence>
<evidence type="ECO:0000313" key="7">
    <source>
        <dbReference type="EMBL" id="QSX29914.1"/>
    </source>
</evidence>
<dbReference type="EMBL" id="CP071504">
    <property type="protein sequence ID" value="QSX29914.1"/>
    <property type="molecule type" value="Genomic_DNA"/>
</dbReference>
<dbReference type="PANTHER" id="PTHR38102">
    <property type="entry name" value="PERIPLASMIC CHAPERONE SPY"/>
    <property type="match status" value="1"/>
</dbReference>
<dbReference type="PANTHER" id="PTHR38102:SF1">
    <property type="entry name" value="PERIPLASMIC CHAPERONE SPY"/>
    <property type="match status" value="1"/>
</dbReference>
<evidence type="ECO:0000256" key="4">
    <source>
        <dbReference type="ARBA" id="ARBA00022764"/>
    </source>
</evidence>
<dbReference type="Gene3D" id="1.20.120.1490">
    <property type="match status" value="1"/>
</dbReference>
<name>A0A974XK73_9GAMM</name>
<dbReference type="InterPro" id="IPR052211">
    <property type="entry name" value="Cpx_auxiliary_protein"/>
</dbReference>
<dbReference type="RefSeq" id="WP_207324932.1">
    <property type="nucleotide sequence ID" value="NZ_CP071504.1"/>
</dbReference>
<dbReference type="CDD" id="cd09916">
    <property type="entry name" value="CpxP_like"/>
    <property type="match status" value="1"/>
</dbReference>
<sequence length="152" mass="17461">MKKSKLTQGLLGLLATAMLLGGTVAVAHEHGEDRGENGPGMHQGMRHMFRNLDLTEEQQAQIKSLMKEQRQARSEQQDELERETHRSKMLALVSASKFDENAARALIAEQQQHHEEGMLNFMKLQQQVYQLLTPEQQEKFRQQFAEHGGRKR</sequence>
<feature type="chain" id="PRO_5037593630" evidence="6">
    <location>
        <begin position="28"/>
        <end position="152"/>
    </location>
</feature>
<protein>
    <submittedName>
        <fullName evidence="7">Spy/CpxP family protein refolding chaperone</fullName>
    </submittedName>
</protein>
<dbReference type="Proteomes" id="UP000663281">
    <property type="component" value="Chromosome"/>
</dbReference>
<keyword evidence="4" id="KW-0574">Periplasm</keyword>
<proteinExistence type="inferred from homology"/>
<evidence type="ECO:0000256" key="2">
    <source>
        <dbReference type="ARBA" id="ARBA00008441"/>
    </source>
</evidence>
<keyword evidence="3 6" id="KW-0732">Signal</keyword>
<dbReference type="AlphaFoldDB" id="A0A974XK73"/>
<gene>
    <name evidence="7" type="ORF">JYB88_17315</name>
</gene>
<dbReference type="PIRSF" id="PIRSF034445">
    <property type="entry name" value="CpxP_Spy"/>
    <property type="match status" value="1"/>
</dbReference>
<dbReference type="GO" id="GO:0051082">
    <property type="term" value="F:unfolded protein binding"/>
    <property type="evidence" value="ECO:0007669"/>
    <property type="project" value="TreeGrafter"/>
</dbReference>
<dbReference type="Pfam" id="PF07813">
    <property type="entry name" value="LTXXQ"/>
    <property type="match status" value="1"/>
</dbReference>
<accession>A0A974XK73</accession>
<evidence type="ECO:0000256" key="5">
    <source>
        <dbReference type="SAM" id="MobiDB-lite"/>
    </source>
</evidence>
<comment type="subcellular location">
    <subcellularLocation>
        <location evidence="1">Periplasm</location>
    </subcellularLocation>
</comment>
<feature type="region of interest" description="Disordered" evidence="5">
    <location>
        <begin position="64"/>
        <end position="86"/>
    </location>
</feature>
<evidence type="ECO:0000256" key="6">
    <source>
        <dbReference type="SAM" id="SignalP"/>
    </source>
</evidence>
<feature type="signal peptide" evidence="6">
    <location>
        <begin position="1"/>
        <end position="27"/>
    </location>
</feature>
<keyword evidence="8" id="KW-1185">Reference proteome</keyword>
<reference evidence="7 8" key="1">
    <citation type="submission" date="2021-03" db="EMBL/GenBank/DDBJ databases">
        <title>Novel species identification of genus Shewanella.</title>
        <authorList>
            <person name="Liu G."/>
            <person name="Zhang Q."/>
        </authorList>
    </citation>
    <scope>NUCLEOTIDE SEQUENCE [LARGE SCALE GENOMIC DNA]</scope>
    <source>
        <strain evidence="7 8">FJAT-53726</strain>
    </source>
</reference>